<accession>A0A931PTJ7</accession>
<name>A0A931PTJ7_FIMGI</name>
<proteinExistence type="predicted"/>
<dbReference type="Proteomes" id="UP000727962">
    <property type="component" value="Unassembled WGS sequence"/>
</dbReference>
<sequence length="433" mass="48170">MARRKWLFAIALVFAGIAIPAVALWSAYRQAGETGRRHYEEQLRLAKEEGLPTLPSELALLTRTPENQNAARRYRQILVDYQKVLDLPRKTPLPKDRWQLGRIWADRPETLVTALAEVAPFAGVLDELRTASKLSGCDFKYDLSKGLSLDFPEFAKLKDLCKILCQSAVLEALDGNWNAATDDLLAVARMSKHLRDQPFVIAGLVSVSFRSMAESAAWQIAQSRPEEPAFVLADRLVQELGPPPSLRREIGSDVVALRADADGGRPPPRLEDVPDPTMGIPALRYEAFAACIELVVRQHKAAMADPEYGPQAKARLEQVEAWADERKDLAHVIASAFASTTPMTIHYFSVSEGKVRALRAGVALLRARAQDGRFPDALPDMGKDGIDPLADQPWFYRREGDGFRLESTVKRKVGGKDVPEVYLLFPRRAPKDK</sequence>
<protein>
    <submittedName>
        <fullName evidence="1">Uncharacterized protein</fullName>
    </submittedName>
</protein>
<gene>
    <name evidence="1" type="ORF">HYR64_00305</name>
</gene>
<evidence type="ECO:0000313" key="2">
    <source>
        <dbReference type="Proteomes" id="UP000727962"/>
    </source>
</evidence>
<reference evidence="1" key="1">
    <citation type="submission" date="2020-07" db="EMBL/GenBank/DDBJ databases">
        <title>Huge and variable diversity of episymbiotic CPR bacteria and DPANN archaea in groundwater ecosystems.</title>
        <authorList>
            <person name="He C.Y."/>
            <person name="Keren R."/>
            <person name="Whittaker M."/>
            <person name="Farag I.F."/>
            <person name="Doudna J."/>
            <person name="Cate J.H.D."/>
            <person name="Banfield J.F."/>
        </authorList>
    </citation>
    <scope>NUCLEOTIDE SEQUENCE</scope>
    <source>
        <strain evidence="1">NC_groundwater_17_Pr7_B-0.1um_64_12</strain>
    </source>
</reference>
<organism evidence="1 2">
    <name type="scientific">Fimbriimonas ginsengisoli</name>
    <dbReference type="NCBI Taxonomy" id="1005039"/>
    <lineage>
        <taxon>Bacteria</taxon>
        <taxon>Bacillati</taxon>
        <taxon>Armatimonadota</taxon>
        <taxon>Fimbriimonadia</taxon>
        <taxon>Fimbriimonadales</taxon>
        <taxon>Fimbriimonadaceae</taxon>
        <taxon>Fimbriimonas</taxon>
    </lineage>
</organism>
<comment type="caution">
    <text evidence="1">The sequence shown here is derived from an EMBL/GenBank/DDBJ whole genome shotgun (WGS) entry which is preliminary data.</text>
</comment>
<dbReference type="AlphaFoldDB" id="A0A931PTJ7"/>
<evidence type="ECO:0000313" key="1">
    <source>
        <dbReference type="EMBL" id="MBI1755532.1"/>
    </source>
</evidence>
<dbReference type="EMBL" id="JACOSL010000003">
    <property type="protein sequence ID" value="MBI1755532.1"/>
    <property type="molecule type" value="Genomic_DNA"/>
</dbReference>